<evidence type="ECO:0000256" key="2">
    <source>
        <dbReference type="ARBA" id="ARBA00022840"/>
    </source>
</evidence>
<proteinExistence type="predicted"/>
<dbReference type="AlphaFoldDB" id="A0A813DBH9"/>
<dbReference type="InterPro" id="IPR027417">
    <property type="entry name" value="P-loop_NTPase"/>
</dbReference>
<evidence type="ECO:0000256" key="1">
    <source>
        <dbReference type="ARBA" id="ARBA00022741"/>
    </source>
</evidence>
<dbReference type="PANTHER" id="PTHR23073">
    <property type="entry name" value="26S PROTEASOME REGULATORY SUBUNIT"/>
    <property type="match status" value="1"/>
</dbReference>
<dbReference type="InterPro" id="IPR041569">
    <property type="entry name" value="AAA_lid_3"/>
</dbReference>
<dbReference type="Proteomes" id="UP000654075">
    <property type="component" value="Unassembled WGS sequence"/>
</dbReference>
<dbReference type="OrthoDB" id="10255768at2759"/>
<gene>
    <name evidence="4" type="ORF">PGLA1383_LOCUS3084</name>
</gene>
<keyword evidence="2" id="KW-0067">ATP-binding</keyword>
<accession>A0A813DBH9</accession>
<dbReference type="GO" id="GO:0016887">
    <property type="term" value="F:ATP hydrolysis activity"/>
    <property type="evidence" value="ECO:0007669"/>
    <property type="project" value="InterPro"/>
</dbReference>
<protein>
    <recommendedName>
        <fullName evidence="3">AAA ATPase AAA+ lid domain-containing protein</fullName>
    </recommendedName>
</protein>
<name>A0A813DBH9_POLGL</name>
<dbReference type="SUPFAM" id="SSF52540">
    <property type="entry name" value="P-loop containing nucleoside triphosphate hydrolases"/>
    <property type="match status" value="1"/>
</dbReference>
<dbReference type="Gene3D" id="1.10.8.60">
    <property type="match status" value="1"/>
</dbReference>
<keyword evidence="5" id="KW-1185">Reference proteome</keyword>
<feature type="domain" description="AAA ATPase AAA+ lid" evidence="3">
    <location>
        <begin position="49"/>
        <end position="82"/>
    </location>
</feature>
<evidence type="ECO:0000313" key="4">
    <source>
        <dbReference type="EMBL" id="CAE8584142.1"/>
    </source>
</evidence>
<evidence type="ECO:0000313" key="5">
    <source>
        <dbReference type="Proteomes" id="UP000654075"/>
    </source>
</evidence>
<dbReference type="EMBL" id="CAJNNV010001028">
    <property type="protein sequence ID" value="CAE8584142.1"/>
    <property type="molecule type" value="Genomic_DNA"/>
</dbReference>
<dbReference type="Pfam" id="PF17862">
    <property type="entry name" value="AAA_lid_3"/>
    <property type="match status" value="1"/>
</dbReference>
<reference evidence="4" key="1">
    <citation type="submission" date="2021-02" db="EMBL/GenBank/DDBJ databases">
        <authorList>
            <person name="Dougan E. K."/>
            <person name="Rhodes N."/>
            <person name="Thang M."/>
            <person name="Chan C."/>
        </authorList>
    </citation>
    <scope>NUCLEOTIDE SEQUENCE</scope>
</reference>
<dbReference type="InterPro" id="IPR003960">
    <property type="entry name" value="ATPase_AAA_CS"/>
</dbReference>
<organism evidence="4 5">
    <name type="scientific">Polarella glacialis</name>
    <name type="common">Dinoflagellate</name>
    <dbReference type="NCBI Taxonomy" id="89957"/>
    <lineage>
        <taxon>Eukaryota</taxon>
        <taxon>Sar</taxon>
        <taxon>Alveolata</taxon>
        <taxon>Dinophyceae</taxon>
        <taxon>Suessiales</taxon>
        <taxon>Suessiaceae</taxon>
        <taxon>Polarella</taxon>
    </lineage>
</organism>
<evidence type="ECO:0000259" key="3">
    <source>
        <dbReference type="Pfam" id="PF17862"/>
    </source>
</evidence>
<dbReference type="PROSITE" id="PS00674">
    <property type="entry name" value="AAA"/>
    <property type="match status" value="1"/>
</dbReference>
<dbReference type="InterPro" id="IPR050221">
    <property type="entry name" value="26S_Proteasome_ATPase"/>
</dbReference>
<keyword evidence="1" id="KW-0547">Nucleotide-binding</keyword>
<sequence>MFNCTSEHLVSVIMATNRADTLDPALLHRRQKRLIFQTITSKMNLSEEVDLEDYVSRPEKISCADIAAICQEAGMQAVRHNRYIILPKTSSRAGRTKPRRRTAISTSTATEQLGLSQQLVYRVPADGCGACCCNLLPSRPKKVVEPIEDRTFLTFP</sequence>
<dbReference type="GO" id="GO:0005524">
    <property type="term" value="F:ATP binding"/>
    <property type="evidence" value="ECO:0007669"/>
    <property type="project" value="UniProtKB-KW"/>
</dbReference>
<comment type="caution">
    <text evidence="4">The sequence shown here is derived from an EMBL/GenBank/DDBJ whole genome shotgun (WGS) entry which is preliminary data.</text>
</comment>